<evidence type="ECO:0000256" key="4">
    <source>
        <dbReference type="SAM" id="MobiDB-lite"/>
    </source>
</evidence>
<dbReference type="Gene3D" id="4.10.240.10">
    <property type="entry name" value="Zn(2)-C6 fungal-type DNA-binding domain"/>
    <property type="match status" value="1"/>
</dbReference>
<evidence type="ECO:0000259" key="6">
    <source>
        <dbReference type="PROSITE" id="PS51379"/>
    </source>
</evidence>
<feature type="region of interest" description="Disordered" evidence="4">
    <location>
        <begin position="667"/>
        <end position="711"/>
    </location>
</feature>
<dbReference type="GO" id="GO:0003677">
    <property type="term" value="F:DNA binding"/>
    <property type="evidence" value="ECO:0007669"/>
    <property type="project" value="InterPro"/>
</dbReference>
<dbReference type="GO" id="GO:0008270">
    <property type="term" value="F:zinc ion binding"/>
    <property type="evidence" value="ECO:0007669"/>
    <property type="project" value="InterPro"/>
</dbReference>
<dbReference type="SMART" id="SM00066">
    <property type="entry name" value="GAL4"/>
    <property type="match status" value="1"/>
</dbReference>
<evidence type="ECO:0000313" key="7">
    <source>
        <dbReference type="EMBL" id="KAF5317103.1"/>
    </source>
</evidence>
<evidence type="ECO:0000256" key="3">
    <source>
        <dbReference type="ARBA" id="ARBA00023242"/>
    </source>
</evidence>
<name>A0A8H5B5T6_9AGAR</name>
<sequence>MRARDKGKEKEPKVKKKPGRTPTSCAECRRLKLRCDKNVPCEKCVSRGCAEICPNGVMASIKGNRMVLSGTEELHERISQLQGRVRDLESALRTMQAAVSEDPHPLLNNDTLRLPPLRPPSQQGSSPRSTSSSNKSSTASLSSPASTRPPANISLKLEAEEDSPIDAFGTLTIGRDGAAIYIGKTARSEFLIRALLKHEQKLTLPTSHLPSQMQEVSNVAFLGFDIKDDPYVRDQVYKMLPSLSEAVRLCEVYLNHGKFIYTPVTRTELLDEILMTIYQQSDSYQSHHALALLFAVFALASHFDPHKEPYSLEAQEYYQLARTSLGFASPVRQTTLAAIQTLIHMAQYLDLTDSESPSAWMYIGHAVRFAFSIGLHLDASRWSLPQHEIDRRSRVFWQLFCLDTWTSFYLGRPPSISTSFVDCPYPAEFGVSEQETSFHSWSYRFTTLMSSAMASGMGPKQPSYLTILQLDHRIRDFHVPALWRATAESESPPPTLDTQLYRWLILADKETVLLNLHRAYFAQALADNPGDIQHHRYLPSVVAIYRASWRLIDGLQLAWANFPHILARIHLPWSQALSAAIVMCLLVTKLPSCHLSSSAMDKLQTLYFLFRHGSASSKAADTLFPSIQRLCQKAQEAIDPAQHHDAAYSEPPITQTELERLSGKTHLFSENQGSPPSSSGPAGASSSREKLSSHSHRSRSSSETLSDIPESSAHTLPALSLATSESLHPIVVEDLKDFAACNPTPSNTSLSDGAGDSETSTPTARMNVDSQPGGSRPPPISTKPTPPLKAVDNPPTPSHSRSPDSYFPPSIPAPSSLVPTHAHHPQLHTSLPPQYQTLSNLVIAPSPPTAFSLTERTNDIDNSDTFPFGDLIPSFSFTSVCTTSSSQWLYNRVSALLRNNGSEEVDGFRGSEYVSRDGVCVGLRARWDLDA</sequence>
<evidence type="ECO:0008006" key="9">
    <source>
        <dbReference type="Google" id="ProtNLM"/>
    </source>
</evidence>
<dbReference type="InterPro" id="IPR001138">
    <property type="entry name" value="Zn2Cys6_DnaBD"/>
</dbReference>
<feature type="compositionally biased region" description="Low complexity" evidence="4">
    <location>
        <begin position="111"/>
        <end position="150"/>
    </location>
</feature>
<evidence type="ECO:0000256" key="1">
    <source>
        <dbReference type="ARBA" id="ARBA00004123"/>
    </source>
</evidence>
<feature type="region of interest" description="Disordered" evidence="4">
    <location>
        <begin position="1"/>
        <end position="22"/>
    </location>
</feature>
<accession>A0A8H5B5T6</accession>
<dbReference type="InterPro" id="IPR017896">
    <property type="entry name" value="4Fe4S_Fe-S-bd"/>
</dbReference>
<feature type="compositionally biased region" description="Basic and acidic residues" evidence="4">
    <location>
        <begin position="1"/>
        <end position="12"/>
    </location>
</feature>
<feature type="compositionally biased region" description="Pro residues" evidence="4">
    <location>
        <begin position="775"/>
        <end position="787"/>
    </location>
</feature>
<dbReference type="OrthoDB" id="424974at2759"/>
<dbReference type="PANTHER" id="PTHR31001:SF56">
    <property type="entry name" value="ZN(2)-C6 FUNGAL-TYPE DOMAIN-CONTAINING PROTEIN"/>
    <property type="match status" value="1"/>
</dbReference>
<feature type="domain" description="4Fe-4S ferredoxin-type" evidence="6">
    <location>
        <begin position="31"/>
        <end position="64"/>
    </location>
</feature>
<gene>
    <name evidence="7" type="ORF">D9611_003770</name>
</gene>
<dbReference type="GO" id="GO:0000981">
    <property type="term" value="F:DNA-binding transcription factor activity, RNA polymerase II-specific"/>
    <property type="evidence" value="ECO:0007669"/>
    <property type="project" value="InterPro"/>
</dbReference>
<dbReference type="InterPro" id="IPR036864">
    <property type="entry name" value="Zn2-C6_fun-type_DNA-bd_sf"/>
</dbReference>
<dbReference type="PROSITE" id="PS50048">
    <property type="entry name" value="ZN2_CY6_FUNGAL_2"/>
    <property type="match status" value="1"/>
</dbReference>
<reference evidence="7 8" key="1">
    <citation type="journal article" date="2020" name="ISME J.">
        <title>Uncovering the hidden diversity of litter-decomposition mechanisms in mushroom-forming fungi.</title>
        <authorList>
            <person name="Floudas D."/>
            <person name="Bentzer J."/>
            <person name="Ahren D."/>
            <person name="Johansson T."/>
            <person name="Persson P."/>
            <person name="Tunlid A."/>
        </authorList>
    </citation>
    <scope>NUCLEOTIDE SEQUENCE [LARGE SCALE GENOMIC DNA]</scope>
    <source>
        <strain evidence="7 8">CBS 175.51</strain>
    </source>
</reference>
<feature type="domain" description="Zn(2)-C6 fungal-type" evidence="5">
    <location>
        <begin position="24"/>
        <end position="53"/>
    </location>
</feature>
<dbReference type="CDD" id="cd00067">
    <property type="entry name" value="GAL4"/>
    <property type="match status" value="1"/>
</dbReference>
<feature type="compositionally biased region" description="Polar residues" evidence="4">
    <location>
        <begin position="743"/>
        <end position="773"/>
    </location>
</feature>
<dbReference type="EMBL" id="JAACJK010000219">
    <property type="protein sequence ID" value="KAF5317103.1"/>
    <property type="molecule type" value="Genomic_DNA"/>
</dbReference>
<feature type="region of interest" description="Disordered" evidence="4">
    <location>
        <begin position="96"/>
        <end position="150"/>
    </location>
</feature>
<keyword evidence="2" id="KW-0479">Metal-binding</keyword>
<dbReference type="InterPro" id="IPR050613">
    <property type="entry name" value="Sec_Metabolite_Reg"/>
</dbReference>
<dbReference type="AlphaFoldDB" id="A0A8H5B5T6"/>
<organism evidence="7 8">
    <name type="scientific">Ephemerocybe angulata</name>
    <dbReference type="NCBI Taxonomy" id="980116"/>
    <lineage>
        <taxon>Eukaryota</taxon>
        <taxon>Fungi</taxon>
        <taxon>Dikarya</taxon>
        <taxon>Basidiomycota</taxon>
        <taxon>Agaricomycotina</taxon>
        <taxon>Agaricomycetes</taxon>
        <taxon>Agaricomycetidae</taxon>
        <taxon>Agaricales</taxon>
        <taxon>Agaricineae</taxon>
        <taxon>Psathyrellaceae</taxon>
        <taxon>Ephemerocybe</taxon>
    </lineage>
</organism>
<dbReference type="PROSITE" id="PS00463">
    <property type="entry name" value="ZN2_CY6_FUNGAL_1"/>
    <property type="match status" value="1"/>
</dbReference>
<protein>
    <recommendedName>
        <fullName evidence="9">Zn(2)-C6 fungal-type domain-containing protein</fullName>
    </recommendedName>
</protein>
<dbReference type="PROSITE" id="PS51379">
    <property type="entry name" value="4FE4S_FER_2"/>
    <property type="match status" value="1"/>
</dbReference>
<evidence type="ECO:0000256" key="2">
    <source>
        <dbReference type="ARBA" id="ARBA00022723"/>
    </source>
</evidence>
<dbReference type="CDD" id="cd12148">
    <property type="entry name" value="fungal_TF_MHR"/>
    <property type="match status" value="1"/>
</dbReference>
<comment type="caution">
    <text evidence="7">The sequence shown here is derived from an EMBL/GenBank/DDBJ whole genome shotgun (WGS) entry which is preliminary data.</text>
</comment>
<evidence type="ECO:0000259" key="5">
    <source>
        <dbReference type="PROSITE" id="PS50048"/>
    </source>
</evidence>
<feature type="compositionally biased region" description="Low complexity" evidence="4">
    <location>
        <begin position="673"/>
        <end position="686"/>
    </location>
</feature>
<dbReference type="PANTHER" id="PTHR31001">
    <property type="entry name" value="UNCHARACTERIZED TRANSCRIPTIONAL REGULATORY PROTEIN"/>
    <property type="match status" value="1"/>
</dbReference>
<comment type="subcellular location">
    <subcellularLocation>
        <location evidence="1">Nucleus</location>
    </subcellularLocation>
</comment>
<dbReference type="GO" id="GO:0006351">
    <property type="term" value="P:DNA-templated transcription"/>
    <property type="evidence" value="ECO:0007669"/>
    <property type="project" value="InterPro"/>
</dbReference>
<keyword evidence="8" id="KW-1185">Reference proteome</keyword>
<dbReference type="SMART" id="SM00906">
    <property type="entry name" value="Fungal_trans"/>
    <property type="match status" value="1"/>
</dbReference>
<proteinExistence type="predicted"/>
<dbReference type="Proteomes" id="UP000541558">
    <property type="component" value="Unassembled WGS sequence"/>
</dbReference>
<dbReference type="GO" id="GO:0005634">
    <property type="term" value="C:nucleus"/>
    <property type="evidence" value="ECO:0007669"/>
    <property type="project" value="UniProtKB-SubCell"/>
</dbReference>
<dbReference type="SUPFAM" id="SSF57701">
    <property type="entry name" value="Zn2/Cys6 DNA-binding domain"/>
    <property type="match status" value="1"/>
</dbReference>
<dbReference type="Pfam" id="PF04082">
    <property type="entry name" value="Fungal_trans"/>
    <property type="match status" value="1"/>
</dbReference>
<feature type="region of interest" description="Disordered" evidence="4">
    <location>
        <begin position="743"/>
        <end position="832"/>
    </location>
</feature>
<keyword evidence="3" id="KW-0539">Nucleus</keyword>
<dbReference type="InterPro" id="IPR007219">
    <property type="entry name" value="XnlR_reg_dom"/>
</dbReference>
<evidence type="ECO:0000313" key="8">
    <source>
        <dbReference type="Proteomes" id="UP000541558"/>
    </source>
</evidence>